<evidence type="ECO:0000313" key="2">
    <source>
        <dbReference type="Proteomes" id="UP000828390"/>
    </source>
</evidence>
<protein>
    <recommendedName>
        <fullName evidence="3">Reverse transcriptase domain-containing protein</fullName>
    </recommendedName>
</protein>
<reference evidence="1" key="2">
    <citation type="submission" date="2020-11" db="EMBL/GenBank/DDBJ databases">
        <authorList>
            <person name="McCartney M.A."/>
            <person name="Auch B."/>
            <person name="Kono T."/>
            <person name="Mallez S."/>
            <person name="Becker A."/>
            <person name="Gohl D.M."/>
            <person name="Silverstein K.A.T."/>
            <person name="Koren S."/>
            <person name="Bechman K.B."/>
            <person name="Herman A."/>
            <person name="Abrahante J.E."/>
            <person name="Garbe J."/>
        </authorList>
    </citation>
    <scope>NUCLEOTIDE SEQUENCE</scope>
    <source>
        <strain evidence="1">Duluth1</strain>
        <tissue evidence="1">Whole animal</tissue>
    </source>
</reference>
<name>A0A9D4QJC9_DREPO</name>
<gene>
    <name evidence="1" type="ORF">DPMN_106908</name>
</gene>
<evidence type="ECO:0000313" key="1">
    <source>
        <dbReference type="EMBL" id="KAH3833596.1"/>
    </source>
</evidence>
<keyword evidence="2" id="KW-1185">Reference proteome</keyword>
<dbReference type="AlphaFoldDB" id="A0A9D4QJC9"/>
<dbReference type="Proteomes" id="UP000828390">
    <property type="component" value="Unassembled WGS sequence"/>
</dbReference>
<dbReference type="EMBL" id="JAIWYP010000004">
    <property type="protein sequence ID" value="KAH3833596.1"/>
    <property type="molecule type" value="Genomic_DNA"/>
</dbReference>
<organism evidence="1 2">
    <name type="scientific">Dreissena polymorpha</name>
    <name type="common">Zebra mussel</name>
    <name type="synonym">Mytilus polymorpha</name>
    <dbReference type="NCBI Taxonomy" id="45954"/>
    <lineage>
        <taxon>Eukaryota</taxon>
        <taxon>Metazoa</taxon>
        <taxon>Spiralia</taxon>
        <taxon>Lophotrochozoa</taxon>
        <taxon>Mollusca</taxon>
        <taxon>Bivalvia</taxon>
        <taxon>Autobranchia</taxon>
        <taxon>Heteroconchia</taxon>
        <taxon>Euheterodonta</taxon>
        <taxon>Imparidentia</taxon>
        <taxon>Neoheterodontei</taxon>
        <taxon>Myida</taxon>
        <taxon>Dreissenoidea</taxon>
        <taxon>Dreissenidae</taxon>
        <taxon>Dreissena</taxon>
    </lineage>
</organism>
<reference evidence="1" key="1">
    <citation type="journal article" date="2019" name="bioRxiv">
        <title>The Genome of the Zebra Mussel, Dreissena polymorpha: A Resource for Invasive Species Research.</title>
        <authorList>
            <person name="McCartney M.A."/>
            <person name="Auch B."/>
            <person name="Kono T."/>
            <person name="Mallez S."/>
            <person name="Zhang Y."/>
            <person name="Obille A."/>
            <person name="Becker A."/>
            <person name="Abrahante J.E."/>
            <person name="Garbe J."/>
            <person name="Badalamenti J.P."/>
            <person name="Herman A."/>
            <person name="Mangelson H."/>
            <person name="Liachko I."/>
            <person name="Sullivan S."/>
            <person name="Sone E.D."/>
            <person name="Koren S."/>
            <person name="Silverstein K.A.T."/>
            <person name="Beckman K.B."/>
            <person name="Gohl D.M."/>
        </authorList>
    </citation>
    <scope>NUCLEOTIDE SEQUENCE</scope>
    <source>
        <strain evidence="1">Duluth1</strain>
        <tissue evidence="1">Whole animal</tissue>
    </source>
</reference>
<accession>A0A9D4QJC9</accession>
<proteinExistence type="predicted"/>
<comment type="caution">
    <text evidence="1">The sequence shown here is derived from an EMBL/GenBank/DDBJ whole genome shotgun (WGS) entry which is preliminary data.</text>
</comment>
<evidence type="ECO:0008006" key="3">
    <source>
        <dbReference type="Google" id="ProtNLM"/>
    </source>
</evidence>
<sequence>MPITLNFWKRNTRDFVRETHTCHTCIFKNGPRLSAGLNDNMMTVALFIDMEEAFDTVWREGLLVKLFRMGIKGTMWNWLKDFVTCREAVCCIGK</sequence>